<gene>
    <name evidence="2" type="ORF">DSM104329_03986</name>
</gene>
<accession>A0A9E6XZY6</accession>
<evidence type="ECO:0000313" key="2">
    <source>
        <dbReference type="EMBL" id="UGS37569.1"/>
    </source>
</evidence>
<evidence type="ECO:0000259" key="1">
    <source>
        <dbReference type="Pfam" id="PF13472"/>
    </source>
</evidence>
<dbReference type="InterPro" id="IPR013830">
    <property type="entry name" value="SGNH_hydro"/>
</dbReference>
<name>A0A9E6XZY6_9ACTN</name>
<protein>
    <recommendedName>
        <fullName evidence="1">SGNH hydrolase-type esterase domain-containing protein</fullName>
    </recommendedName>
</protein>
<dbReference type="Proteomes" id="UP001162834">
    <property type="component" value="Chromosome"/>
</dbReference>
<dbReference type="KEGG" id="sbae:DSM104329_03986"/>
<feature type="domain" description="SGNH hydrolase-type esterase" evidence="1">
    <location>
        <begin position="8"/>
        <end position="166"/>
    </location>
</feature>
<sequence length="221" mass="22600">MTRPGLVALGDSITDGDVAPMLGVRAWSWAQWLATALGLSYTGLAAPGARVPDLLAAQVPALDGPYEVGCLWIGVNDVRGADFDAAAYAEGLAAAAGAVAGVCARVVMPTIPLDLGRPRAGPVKVLAANDAIAREARRVGAALVGLAGLRGWKVVLPDAVHLTALGELAVADRAARALGADVLPSSLCSADRSALGAARYAVTRHAAAVGRDWARRLRERT</sequence>
<dbReference type="AlphaFoldDB" id="A0A9E6XZY6"/>
<dbReference type="EMBL" id="CP087164">
    <property type="protein sequence ID" value="UGS37569.1"/>
    <property type="molecule type" value="Genomic_DNA"/>
</dbReference>
<dbReference type="InterPro" id="IPR036514">
    <property type="entry name" value="SGNH_hydro_sf"/>
</dbReference>
<dbReference type="Pfam" id="PF13472">
    <property type="entry name" value="Lipase_GDSL_2"/>
    <property type="match status" value="1"/>
</dbReference>
<dbReference type="RefSeq" id="WP_259311619.1">
    <property type="nucleotide sequence ID" value="NZ_CP087164.1"/>
</dbReference>
<keyword evidence="3" id="KW-1185">Reference proteome</keyword>
<proteinExistence type="predicted"/>
<evidence type="ECO:0000313" key="3">
    <source>
        <dbReference type="Proteomes" id="UP001162834"/>
    </source>
</evidence>
<reference evidence="2" key="1">
    <citation type="journal article" date="2022" name="Int. J. Syst. Evol. Microbiol.">
        <title>Pseudomonas aegrilactucae sp. nov. and Pseudomonas morbosilactucae sp. nov., pathogens causing bacterial rot of lettuce in Japan.</title>
        <authorList>
            <person name="Sawada H."/>
            <person name="Fujikawa T."/>
            <person name="Satou M."/>
        </authorList>
    </citation>
    <scope>NUCLEOTIDE SEQUENCE</scope>
    <source>
        <strain evidence="2">0166_1</strain>
    </source>
</reference>
<organism evidence="2 3">
    <name type="scientific">Capillimicrobium parvum</name>
    <dbReference type="NCBI Taxonomy" id="2884022"/>
    <lineage>
        <taxon>Bacteria</taxon>
        <taxon>Bacillati</taxon>
        <taxon>Actinomycetota</taxon>
        <taxon>Thermoleophilia</taxon>
        <taxon>Solirubrobacterales</taxon>
        <taxon>Capillimicrobiaceae</taxon>
        <taxon>Capillimicrobium</taxon>
    </lineage>
</organism>
<dbReference type="SUPFAM" id="SSF52266">
    <property type="entry name" value="SGNH hydrolase"/>
    <property type="match status" value="1"/>
</dbReference>
<dbReference type="Gene3D" id="3.40.50.1110">
    <property type="entry name" value="SGNH hydrolase"/>
    <property type="match status" value="1"/>
</dbReference>